<evidence type="ECO:0000313" key="3">
    <source>
        <dbReference type="Proteomes" id="UP000289238"/>
    </source>
</evidence>
<organism evidence="2 3">
    <name type="scientific">Leeuwenhoekiella aequorea</name>
    <dbReference type="NCBI Taxonomy" id="283736"/>
    <lineage>
        <taxon>Bacteria</taxon>
        <taxon>Pseudomonadati</taxon>
        <taxon>Bacteroidota</taxon>
        <taxon>Flavobacteriia</taxon>
        <taxon>Flavobacteriales</taxon>
        <taxon>Flavobacteriaceae</taxon>
        <taxon>Leeuwenhoekiella</taxon>
    </lineage>
</organism>
<keyword evidence="3" id="KW-1185">Reference proteome</keyword>
<keyword evidence="1" id="KW-0732">Signal</keyword>
<dbReference type="Pfam" id="PF07642">
    <property type="entry name" value="BBP2"/>
    <property type="match status" value="1"/>
</dbReference>
<proteinExistence type="predicted"/>
<feature type="chain" id="PRO_5020890017" evidence="1">
    <location>
        <begin position="19"/>
        <end position="374"/>
    </location>
</feature>
<evidence type="ECO:0000256" key="1">
    <source>
        <dbReference type="SAM" id="SignalP"/>
    </source>
</evidence>
<dbReference type="EMBL" id="QOVM01000002">
    <property type="protein sequence ID" value="RXG23564.1"/>
    <property type="molecule type" value="Genomic_DNA"/>
</dbReference>
<protein>
    <submittedName>
        <fullName evidence="2">Putative OmpL-like beta-barrel porin-2</fullName>
    </submittedName>
</protein>
<gene>
    <name evidence="2" type="ORF">DSM00_1179</name>
</gene>
<dbReference type="RefSeq" id="WP_241652360.1">
    <property type="nucleotide sequence ID" value="NZ_QOVM01000002.1"/>
</dbReference>
<dbReference type="InterPro" id="IPR011486">
    <property type="entry name" value="BBP2"/>
</dbReference>
<accession>A0A4Q0P9Z9</accession>
<evidence type="ECO:0000313" key="2">
    <source>
        <dbReference type="EMBL" id="RXG23564.1"/>
    </source>
</evidence>
<comment type="caution">
    <text evidence="2">The sequence shown here is derived from an EMBL/GenBank/DDBJ whole genome shotgun (WGS) entry which is preliminary data.</text>
</comment>
<name>A0A4Q0P9Z9_9FLAO</name>
<sequence length="374" mass="39744">MKKFLLPLMVCISVSAFAQEETSWTDGFSLSGSVDAYFRQNLNAPNKLIDTDVDGEVDSYIAPGSSFANQPGFALGMANLIIGYEKGNVGVVADLVYGPRGTDAVFGSTTASSSIVNQLYVYWNVSEKVKLTFGNWNTYLGYEVISPAANFNYSTSYMFSYGPFSHSGLKADFTLDENWSAMVALMNSTDYTDYNPFGGYTAGAQLGYSAGSGSAFLNFLYGDQDGDYTDMGLGEGVGATFQVDLTTGVDLSDSFYLGLNTTYNSTEAGDLGGDSFGFYGVALYAQLAASENFSIGLRPEYFSQFGGFDAIGGNDAEGDGNVLAVTLSGNAKVGPLTLIPEFRLDSASEDVFLDGDLTPQGSLGSFLLAAVYSF</sequence>
<dbReference type="AlphaFoldDB" id="A0A4Q0P9Z9"/>
<dbReference type="Proteomes" id="UP000289238">
    <property type="component" value="Unassembled WGS sequence"/>
</dbReference>
<reference evidence="2 3" key="1">
    <citation type="submission" date="2018-07" db="EMBL/GenBank/DDBJ databases">
        <title>Leeuwenhoekiella genomics.</title>
        <authorList>
            <person name="Tahon G."/>
            <person name="Willems A."/>
        </authorList>
    </citation>
    <scope>NUCLEOTIDE SEQUENCE [LARGE SCALE GENOMIC DNA]</scope>
    <source>
        <strain evidence="2 3">LMG 22550</strain>
    </source>
</reference>
<feature type="signal peptide" evidence="1">
    <location>
        <begin position="1"/>
        <end position="18"/>
    </location>
</feature>